<dbReference type="InterPro" id="IPR050230">
    <property type="entry name" value="CALM/Myosin/TropC-like"/>
</dbReference>
<dbReference type="SUPFAM" id="SSF47473">
    <property type="entry name" value="EF-hand"/>
    <property type="match status" value="1"/>
</dbReference>
<reference evidence="2" key="1">
    <citation type="submission" date="2021-01" db="EMBL/GenBank/DDBJ databases">
        <authorList>
            <person name="Corre E."/>
            <person name="Pelletier E."/>
            <person name="Niang G."/>
            <person name="Scheremetjew M."/>
            <person name="Finn R."/>
            <person name="Kale V."/>
            <person name="Holt S."/>
            <person name="Cochrane G."/>
            <person name="Meng A."/>
            <person name="Brown T."/>
            <person name="Cohen L."/>
        </authorList>
    </citation>
    <scope>NUCLEOTIDE SEQUENCE</scope>
    <source>
        <strain evidence="2">NIES-381</strain>
    </source>
</reference>
<evidence type="ECO:0000256" key="1">
    <source>
        <dbReference type="ARBA" id="ARBA00022737"/>
    </source>
</evidence>
<keyword evidence="1" id="KW-0677">Repeat</keyword>
<evidence type="ECO:0008006" key="3">
    <source>
        <dbReference type="Google" id="ProtNLM"/>
    </source>
</evidence>
<dbReference type="EMBL" id="HBGA01084463">
    <property type="protein sequence ID" value="CAD9020367.1"/>
    <property type="molecule type" value="Transcribed_RNA"/>
</dbReference>
<dbReference type="PANTHER" id="PTHR23048:SF0">
    <property type="entry name" value="CALMODULIN LIKE 3"/>
    <property type="match status" value="1"/>
</dbReference>
<dbReference type="InterPro" id="IPR011992">
    <property type="entry name" value="EF-hand-dom_pair"/>
</dbReference>
<dbReference type="Gene3D" id="1.10.238.10">
    <property type="entry name" value="EF-hand"/>
    <property type="match status" value="2"/>
</dbReference>
<gene>
    <name evidence="2" type="ORF">EGYM00392_LOCUS31481</name>
</gene>
<proteinExistence type="predicted"/>
<dbReference type="PANTHER" id="PTHR23048">
    <property type="entry name" value="MYOSIN LIGHT CHAIN 1, 3"/>
    <property type="match status" value="1"/>
</dbReference>
<evidence type="ECO:0000313" key="2">
    <source>
        <dbReference type="EMBL" id="CAD9020367.1"/>
    </source>
</evidence>
<protein>
    <recommendedName>
        <fullName evidence="3">Calmodulin</fullName>
    </recommendedName>
</protein>
<sequence>MSTEEEWKQMWYVFDSQKEDKVAKADFLHIVRALGRMYSEQEIKTLTADIPDPVALDDFLKFMQQPYTAPTQKELWEALDFLGGRSGFVRQSDILTFLTTLGEQMSREEAQNVLNNVKVDDEGRISVDDLCRYLSTPVPSMMPQIMELQAQLAAAKT</sequence>
<dbReference type="AlphaFoldDB" id="A0A7S1NHQ9"/>
<organism evidence="2">
    <name type="scientific">Eutreptiella gymnastica</name>
    <dbReference type="NCBI Taxonomy" id="73025"/>
    <lineage>
        <taxon>Eukaryota</taxon>
        <taxon>Discoba</taxon>
        <taxon>Euglenozoa</taxon>
        <taxon>Euglenida</taxon>
        <taxon>Spirocuta</taxon>
        <taxon>Euglenophyceae</taxon>
        <taxon>Eutreptiales</taxon>
        <taxon>Eutreptiaceae</taxon>
        <taxon>Eutreptiella</taxon>
    </lineage>
</organism>
<accession>A0A7S1NHQ9</accession>
<dbReference type="GO" id="GO:0016460">
    <property type="term" value="C:myosin II complex"/>
    <property type="evidence" value="ECO:0007669"/>
    <property type="project" value="TreeGrafter"/>
</dbReference>
<name>A0A7S1NHQ9_9EUGL</name>